<feature type="transmembrane region" description="Helical" evidence="2">
    <location>
        <begin position="21"/>
        <end position="39"/>
    </location>
</feature>
<dbReference type="KEGG" id="kra:Krad_2512"/>
<evidence type="ECO:0000256" key="1">
    <source>
        <dbReference type="SAM" id="MobiDB-lite"/>
    </source>
</evidence>
<dbReference type="EMBL" id="CP000750">
    <property type="protein sequence ID" value="ABS03987.1"/>
    <property type="molecule type" value="Genomic_DNA"/>
</dbReference>
<evidence type="ECO:0000313" key="4">
    <source>
        <dbReference type="Proteomes" id="UP000001116"/>
    </source>
</evidence>
<proteinExistence type="predicted"/>
<sequence length="71" mass="8080">MLQLAAAAGCWPLAFYQGRNTWFLLVAILWTLVATRSLVSWRLWRPQPWPPVEPFGAEPPAPDADVSPRHR</sequence>
<protein>
    <submittedName>
        <fullName evidence="3">Uncharacterized protein</fullName>
    </submittedName>
</protein>
<keyword evidence="2" id="KW-0812">Transmembrane</keyword>
<dbReference type="AlphaFoldDB" id="A6WAZ8"/>
<dbReference type="STRING" id="266940.Krad_2512"/>
<dbReference type="Proteomes" id="UP000001116">
    <property type="component" value="Chromosome"/>
</dbReference>
<name>A6WAZ8_KINRD</name>
<organism evidence="3 4">
    <name type="scientific">Kineococcus radiotolerans (strain ATCC BAA-149 / DSM 14245 / SRS30216)</name>
    <dbReference type="NCBI Taxonomy" id="266940"/>
    <lineage>
        <taxon>Bacteria</taxon>
        <taxon>Bacillati</taxon>
        <taxon>Actinomycetota</taxon>
        <taxon>Actinomycetes</taxon>
        <taxon>Kineosporiales</taxon>
        <taxon>Kineosporiaceae</taxon>
        <taxon>Kineococcus</taxon>
    </lineage>
</organism>
<feature type="region of interest" description="Disordered" evidence="1">
    <location>
        <begin position="49"/>
        <end position="71"/>
    </location>
</feature>
<keyword evidence="2" id="KW-1133">Transmembrane helix</keyword>
<keyword evidence="4" id="KW-1185">Reference proteome</keyword>
<evidence type="ECO:0000313" key="3">
    <source>
        <dbReference type="EMBL" id="ABS03987.1"/>
    </source>
</evidence>
<gene>
    <name evidence="3" type="ordered locus">Krad_2512</name>
</gene>
<evidence type="ECO:0000256" key="2">
    <source>
        <dbReference type="SAM" id="Phobius"/>
    </source>
</evidence>
<dbReference type="HOGENOM" id="CLU_2734672_0_0_11"/>
<reference evidence="4" key="1">
    <citation type="journal article" date="2008" name="PLoS ONE">
        <title>Survival in nuclear waste, extreme resistance, and potential applications gleaned from the genome sequence of Kineococcus radiotolerans SRS30216.</title>
        <authorList>
            <person name="Bagwell C.E."/>
            <person name="Bhat S."/>
            <person name="Hawkins G.M."/>
            <person name="Smith B.W."/>
            <person name="Biswas T."/>
            <person name="Hoover T.R."/>
            <person name="Saunders E."/>
            <person name="Han C.S."/>
            <person name="Tsodikov O.V."/>
            <person name="Shimkets L.J."/>
        </authorList>
    </citation>
    <scope>NUCLEOTIDE SEQUENCE [LARGE SCALE GENOMIC DNA]</scope>
    <source>
        <strain evidence="4">ATCC BAA-149 / DSM 14245 / SRS30216</strain>
    </source>
</reference>
<feature type="compositionally biased region" description="Pro residues" evidence="1">
    <location>
        <begin position="49"/>
        <end position="62"/>
    </location>
</feature>
<keyword evidence="2" id="KW-0472">Membrane</keyword>
<accession>A6WAZ8</accession>